<dbReference type="Pfam" id="PF07730">
    <property type="entry name" value="HisKA_3"/>
    <property type="match status" value="1"/>
</dbReference>
<dbReference type="InterPro" id="IPR011712">
    <property type="entry name" value="Sig_transdc_His_kin_sub3_dim/P"/>
</dbReference>
<keyword evidence="12" id="KW-1185">Reference proteome</keyword>
<dbReference type="SUPFAM" id="SSF55874">
    <property type="entry name" value="ATPase domain of HSP90 chaperone/DNA topoisomerase II/histidine kinase"/>
    <property type="match status" value="1"/>
</dbReference>
<evidence type="ECO:0000259" key="10">
    <source>
        <dbReference type="SMART" id="SM00387"/>
    </source>
</evidence>
<reference evidence="12" key="1">
    <citation type="submission" date="2023-07" db="EMBL/GenBank/DDBJ databases">
        <title>Conexibacter stalactiti sp. nov., isolated from stalactites in a lava cave and emended description of the genus Conexibacter.</title>
        <authorList>
            <person name="Lee S.D."/>
        </authorList>
    </citation>
    <scope>NUCLEOTIDE SEQUENCE [LARGE SCALE GENOMIC DNA]</scope>
    <source>
        <strain evidence="12">KCTC 39840</strain>
    </source>
</reference>
<dbReference type="CDD" id="cd16917">
    <property type="entry name" value="HATPase_UhpB-NarQ-NarX-like"/>
    <property type="match status" value="1"/>
</dbReference>
<dbReference type="Gene3D" id="3.30.565.10">
    <property type="entry name" value="Histidine kinase-like ATPase, C-terminal domain"/>
    <property type="match status" value="1"/>
</dbReference>
<evidence type="ECO:0000256" key="9">
    <source>
        <dbReference type="SAM" id="Phobius"/>
    </source>
</evidence>
<keyword evidence="5" id="KW-0547">Nucleotide-binding</keyword>
<keyword evidence="9" id="KW-1133">Transmembrane helix</keyword>
<dbReference type="Pfam" id="PF02518">
    <property type="entry name" value="HATPase_c"/>
    <property type="match status" value="1"/>
</dbReference>
<dbReference type="PANTHER" id="PTHR24421:SF10">
    <property type="entry name" value="NITRATE_NITRITE SENSOR PROTEIN NARQ"/>
    <property type="match status" value="1"/>
</dbReference>
<evidence type="ECO:0000313" key="12">
    <source>
        <dbReference type="Proteomes" id="UP001284601"/>
    </source>
</evidence>
<evidence type="ECO:0000256" key="3">
    <source>
        <dbReference type="ARBA" id="ARBA00022553"/>
    </source>
</evidence>
<feature type="transmembrane region" description="Helical" evidence="9">
    <location>
        <begin position="21"/>
        <end position="47"/>
    </location>
</feature>
<feature type="transmembrane region" description="Helical" evidence="9">
    <location>
        <begin position="243"/>
        <end position="262"/>
    </location>
</feature>
<dbReference type="Proteomes" id="UP001284601">
    <property type="component" value="Unassembled WGS sequence"/>
</dbReference>
<evidence type="ECO:0000256" key="8">
    <source>
        <dbReference type="ARBA" id="ARBA00023012"/>
    </source>
</evidence>
<dbReference type="SMART" id="SM00387">
    <property type="entry name" value="HATPase_c"/>
    <property type="match status" value="1"/>
</dbReference>
<keyword evidence="4" id="KW-0808">Transferase</keyword>
<keyword evidence="8" id="KW-0902">Two-component regulatory system</keyword>
<protein>
    <recommendedName>
        <fullName evidence="2">histidine kinase</fullName>
        <ecNumber evidence="2">2.7.13.3</ecNumber>
    </recommendedName>
</protein>
<feature type="transmembrane region" description="Helical" evidence="9">
    <location>
        <begin position="178"/>
        <end position="197"/>
    </location>
</feature>
<evidence type="ECO:0000256" key="7">
    <source>
        <dbReference type="ARBA" id="ARBA00022840"/>
    </source>
</evidence>
<evidence type="ECO:0000256" key="2">
    <source>
        <dbReference type="ARBA" id="ARBA00012438"/>
    </source>
</evidence>
<keyword evidence="7" id="KW-0067">ATP-binding</keyword>
<sequence length="576" mass="59885">MIRAATDRLPAVAVLPRRHALTLAVAGLAAAALLFGLSVLALLYSGVSEPPPWQAALFVACGWVYVAAGAVAWLRRPNSRIGLLMVAGGFAWLTAALWNSPVPALQAAGQVVSTLGIALLIHLLLAFPSGRLDGTAARVTTIAAYVTSLVLQAPKYLFGGTGPLSVADRPDLYDAGVWTQRACGALVVIAATVLLVRRLRALPPPQRRLLAPLDAYGIVAILLLPTGRALADLDGAADSLNVFVLQIALISGAPIAFAVAALRGGFGRTAELEELGAWLGAEDRGRPQLSDLLAATLGDPTVELLFRVPGRQGWLNGAGVTAVPPTASAGRGVAEVELAGTTIGAIVYDATLLPRPEEVCAAARVIALALDRERLTVELRASRARLVEAGDQERRRIARDLHDGLQSRLVLLAVQAGVAPLPEARTELRLGIETAIDELRALVHGVMPAELTERGLPAAVEALADRMPIAVVLEVDGLRARLPPAVESTGYFVVSEALVNAVKHAHASELAVGLARLPSDLLRIEVSDDGIGGAGARGGNGIRSIADRVEALGGRVRIDSATGAGTRVVVELPCAS</sequence>
<keyword evidence="9" id="KW-0812">Transmembrane</keyword>
<evidence type="ECO:0000256" key="6">
    <source>
        <dbReference type="ARBA" id="ARBA00022777"/>
    </source>
</evidence>
<dbReference type="InterPro" id="IPR036890">
    <property type="entry name" value="HATPase_C_sf"/>
</dbReference>
<feature type="transmembrane region" description="Helical" evidence="9">
    <location>
        <begin position="81"/>
        <end position="98"/>
    </location>
</feature>
<feature type="transmembrane region" description="Helical" evidence="9">
    <location>
        <begin position="53"/>
        <end position="74"/>
    </location>
</feature>
<dbReference type="Gene3D" id="1.20.5.1930">
    <property type="match status" value="1"/>
</dbReference>
<comment type="catalytic activity">
    <reaction evidence="1">
        <text>ATP + protein L-histidine = ADP + protein N-phospho-L-histidine.</text>
        <dbReference type="EC" id="2.7.13.3"/>
    </reaction>
</comment>
<feature type="transmembrane region" description="Helical" evidence="9">
    <location>
        <begin position="104"/>
        <end position="127"/>
    </location>
</feature>
<organism evidence="11 12">
    <name type="scientific">Conexibacter stalactiti</name>
    <dbReference type="NCBI Taxonomy" id="1940611"/>
    <lineage>
        <taxon>Bacteria</taxon>
        <taxon>Bacillati</taxon>
        <taxon>Actinomycetota</taxon>
        <taxon>Thermoleophilia</taxon>
        <taxon>Solirubrobacterales</taxon>
        <taxon>Conexibacteraceae</taxon>
        <taxon>Conexibacter</taxon>
    </lineage>
</organism>
<keyword evidence="6 11" id="KW-0418">Kinase</keyword>
<evidence type="ECO:0000256" key="1">
    <source>
        <dbReference type="ARBA" id="ARBA00000085"/>
    </source>
</evidence>
<dbReference type="InterPro" id="IPR050482">
    <property type="entry name" value="Sensor_HK_TwoCompSys"/>
</dbReference>
<evidence type="ECO:0000256" key="5">
    <source>
        <dbReference type="ARBA" id="ARBA00022741"/>
    </source>
</evidence>
<feature type="domain" description="Histidine kinase/HSP90-like ATPase" evidence="10">
    <location>
        <begin position="485"/>
        <end position="576"/>
    </location>
</feature>
<keyword evidence="9" id="KW-0472">Membrane</keyword>
<name>A0ABU4I281_9ACTN</name>
<accession>A0ABU4I281</accession>
<keyword evidence="3" id="KW-0597">Phosphoprotein</keyword>
<proteinExistence type="predicted"/>
<evidence type="ECO:0000313" key="11">
    <source>
        <dbReference type="EMBL" id="MDW5598399.1"/>
    </source>
</evidence>
<evidence type="ECO:0000256" key="4">
    <source>
        <dbReference type="ARBA" id="ARBA00022679"/>
    </source>
</evidence>
<dbReference type="RefSeq" id="WP_318600927.1">
    <property type="nucleotide sequence ID" value="NZ_JAWSTH010000139.1"/>
</dbReference>
<dbReference type="InterPro" id="IPR003594">
    <property type="entry name" value="HATPase_dom"/>
</dbReference>
<dbReference type="EC" id="2.7.13.3" evidence="2"/>
<dbReference type="EMBL" id="JAWSTH010000139">
    <property type="protein sequence ID" value="MDW5598399.1"/>
    <property type="molecule type" value="Genomic_DNA"/>
</dbReference>
<gene>
    <name evidence="11" type="ORF">R7226_28830</name>
</gene>
<dbReference type="GO" id="GO:0016301">
    <property type="term" value="F:kinase activity"/>
    <property type="evidence" value="ECO:0007669"/>
    <property type="project" value="UniProtKB-KW"/>
</dbReference>
<feature type="transmembrane region" description="Helical" evidence="9">
    <location>
        <begin position="139"/>
        <end position="158"/>
    </location>
</feature>
<feature type="transmembrane region" description="Helical" evidence="9">
    <location>
        <begin position="209"/>
        <end position="231"/>
    </location>
</feature>
<comment type="caution">
    <text evidence="11">The sequence shown here is derived from an EMBL/GenBank/DDBJ whole genome shotgun (WGS) entry which is preliminary data.</text>
</comment>
<dbReference type="PANTHER" id="PTHR24421">
    <property type="entry name" value="NITRATE/NITRITE SENSOR PROTEIN NARX-RELATED"/>
    <property type="match status" value="1"/>
</dbReference>